<dbReference type="AlphaFoldDB" id="A0A292GSB3"/>
<evidence type="ECO:0000313" key="1">
    <source>
        <dbReference type="EMBL" id="BBA74379.1"/>
    </source>
</evidence>
<name>A0A292GSB3_9HYPH</name>
<proteinExistence type="predicted"/>
<dbReference type="EMBL" id="LC171369">
    <property type="protein sequence ID" value="BBA74379.1"/>
    <property type="molecule type" value="Genomic_DNA"/>
</dbReference>
<reference evidence="1" key="1">
    <citation type="submission" date="2016-07" db="EMBL/GenBank/DDBJ databases">
        <title>Genomics reveals synergistic degradation of pyrene by five bacteria in a mangrove sediment-derived bacterial consortium.</title>
        <authorList>
            <person name="Wanapaisan P."/>
            <person name="Vejarano F."/>
            <person name="Chakraborty J."/>
            <person name="Shintani M."/>
            <person name="Muangchinda C."/>
            <person name="Laothamteep N."/>
            <person name="Suzuki-Minakuchi C."/>
            <person name="Inoue K."/>
            <person name="Nojiri H."/>
            <person name="Pinyakong O."/>
        </authorList>
    </citation>
    <scope>NUCLEOTIDE SEQUENCE</scope>
    <source>
        <strain evidence="1">PW1</strain>
    </source>
</reference>
<organism evidence="1">
    <name type="scientific">Ochrobactrum sp. PW1</name>
    <dbReference type="NCBI Taxonomy" id="1882222"/>
    <lineage>
        <taxon>Bacteria</taxon>
        <taxon>Pseudomonadati</taxon>
        <taxon>Pseudomonadota</taxon>
        <taxon>Alphaproteobacteria</taxon>
        <taxon>Hyphomicrobiales</taxon>
        <taxon>Brucellaceae</taxon>
        <taxon>Brucella/Ochrobactrum group</taxon>
        <taxon>Ochrobactrum</taxon>
    </lineage>
</organism>
<dbReference type="Pfam" id="PF13469">
    <property type="entry name" value="Sulfotransfer_3"/>
    <property type="match status" value="1"/>
</dbReference>
<protein>
    <recommendedName>
        <fullName evidence="2">Sulfotransferase family protein</fullName>
    </recommendedName>
</protein>
<evidence type="ECO:0008006" key="2">
    <source>
        <dbReference type="Google" id="ProtNLM"/>
    </source>
</evidence>
<accession>A0A292GSB3</accession>
<dbReference type="Gene3D" id="3.40.50.300">
    <property type="entry name" value="P-loop containing nucleotide triphosphate hydrolases"/>
    <property type="match status" value="1"/>
</dbReference>
<dbReference type="InterPro" id="IPR027417">
    <property type="entry name" value="P-loop_NTPase"/>
</dbReference>
<dbReference type="SUPFAM" id="SSF52540">
    <property type="entry name" value="P-loop containing nucleoside triphosphate hydrolases"/>
    <property type="match status" value="1"/>
</dbReference>
<sequence length="192" mass="20592">MTTPTIIVAGLGRCGTTMLMRMLDAAGMPTIGEAPDWEDMGNTELCERDPKAWGDTVQGRAVKLLDAHRFNLPDLSGAKLIWLARNPNEQAKSMLKLVGFMFSTVTIDRRSVRAMKKSICRDTTAAVRALDKAVGSGVGIALTFEDILKDPAGAAKVLCEYLDLPTAATEAMAAQVTPRSAACLPYLAEFSA</sequence>